<dbReference type="RefSeq" id="WP_286135992.1">
    <property type="nucleotide sequence ID" value="NZ_BRPL01000002.1"/>
</dbReference>
<dbReference type="PANTHER" id="PTHR42776">
    <property type="entry name" value="SERINE PEPTIDASE S9 FAMILY MEMBER"/>
    <property type="match status" value="1"/>
</dbReference>
<dbReference type="InterPro" id="IPR001375">
    <property type="entry name" value="Peptidase_S9_cat"/>
</dbReference>
<evidence type="ECO:0000313" key="4">
    <source>
        <dbReference type="Proteomes" id="UP001144204"/>
    </source>
</evidence>
<evidence type="ECO:0000256" key="1">
    <source>
        <dbReference type="ARBA" id="ARBA00022801"/>
    </source>
</evidence>
<dbReference type="PANTHER" id="PTHR42776:SF27">
    <property type="entry name" value="DIPEPTIDYL PEPTIDASE FAMILY MEMBER 6"/>
    <property type="match status" value="1"/>
</dbReference>
<reference evidence="3" key="1">
    <citation type="submission" date="2022-07" db="EMBL/GenBank/DDBJ databases">
        <authorList>
            <person name="Kouya T."/>
            <person name="Ishiyama Y."/>
        </authorList>
    </citation>
    <scope>NUCLEOTIDE SEQUENCE</scope>
    <source>
        <strain evidence="3">WR16-4</strain>
    </source>
</reference>
<dbReference type="EMBL" id="BRPL01000002">
    <property type="protein sequence ID" value="GLB46525.1"/>
    <property type="molecule type" value="Genomic_DNA"/>
</dbReference>
<dbReference type="GO" id="GO:0006508">
    <property type="term" value="P:proteolysis"/>
    <property type="evidence" value="ECO:0007669"/>
    <property type="project" value="InterPro"/>
</dbReference>
<keyword evidence="1" id="KW-0378">Hydrolase</keyword>
<gene>
    <name evidence="3" type="ORF">WR164_05040</name>
</gene>
<name>A0A9W6B070_9LACO</name>
<dbReference type="Gene3D" id="3.40.50.1820">
    <property type="entry name" value="alpha/beta hydrolase"/>
    <property type="match status" value="1"/>
</dbReference>
<dbReference type="SUPFAM" id="SSF53474">
    <property type="entry name" value="alpha/beta-Hydrolases"/>
    <property type="match status" value="1"/>
</dbReference>
<dbReference type="SUPFAM" id="SSF82171">
    <property type="entry name" value="DPP6 N-terminal domain-like"/>
    <property type="match status" value="1"/>
</dbReference>
<dbReference type="AlphaFoldDB" id="A0A9W6B070"/>
<comment type="caution">
    <text evidence="3">The sequence shown here is derived from an EMBL/GenBank/DDBJ whole genome shotgun (WGS) entry which is preliminary data.</text>
</comment>
<evidence type="ECO:0000259" key="2">
    <source>
        <dbReference type="Pfam" id="PF00326"/>
    </source>
</evidence>
<accession>A0A9W6B070</accession>
<reference evidence="3" key="2">
    <citation type="journal article" date="2023" name="PLoS ONE">
        <title>Philodulcilactobacillus myokoensis gen. nov., sp. nov., a fructophilic, acidophilic, and agar-phobic lactic acid bacterium isolated from fermented vegetable extracts.</title>
        <authorList>
            <person name="Kouya T."/>
            <person name="Ishiyama Y."/>
            <person name="Ohashi S."/>
            <person name="Kumakubo R."/>
            <person name="Yamazaki T."/>
            <person name="Otaki T."/>
        </authorList>
    </citation>
    <scope>NUCLEOTIDE SEQUENCE</scope>
    <source>
        <strain evidence="3">WR16-4</strain>
    </source>
</reference>
<dbReference type="Pfam" id="PF00326">
    <property type="entry name" value="Peptidase_S9"/>
    <property type="match status" value="1"/>
</dbReference>
<organism evidence="3 4">
    <name type="scientific">Philodulcilactobacillus myokoensis</name>
    <dbReference type="NCBI Taxonomy" id="2929573"/>
    <lineage>
        <taxon>Bacteria</taxon>
        <taxon>Bacillati</taxon>
        <taxon>Bacillota</taxon>
        <taxon>Bacilli</taxon>
        <taxon>Lactobacillales</taxon>
        <taxon>Lactobacillaceae</taxon>
        <taxon>Philodulcilactobacillus</taxon>
    </lineage>
</organism>
<dbReference type="GO" id="GO:0004252">
    <property type="term" value="F:serine-type endopeptidase activity"/>
    <property type="evidence" value="ECO:0007669"/>
    <property type="project" value="TreeGrafter"/>
</dbReference>
<evidence type="ECO:0000313" key="3">
    <source>
        <dbReference type="EMBL" id="GLB46525.1"/>
    </source>
</evidence>
<protein>
    <submittedName>
        <fullName evidence="3">Peptidase S9</fullName>
    </submittedName>
</protein>
<dbReference type="InterPro" id="IPR029058">
    <property type="entry name" value="AB_hydrolase_fold"/>
</dbReference>
<sequence>MKQGVQINDLYQLKTVSHPVRFGGFYFFSENGMDAADNQYTSVIMSVDNDFRVHQWTAGCFDSHPVSNGNDLFFIRKTSTGNQVMQIDFEHQNVKKITNGFPVSDLHASDDGKWLIYKTTETNESPKFKTSQFPPIRYVNKLNNRIDGMGWLPNHVTYRLHTLNLQNHQSQVLLKQSEPFEIKSISSDGNQIVYLQANHPEIKNDYDISKGVYIFDRESLQVTFVTEKYDQGIFQDASFSADSQKLALVGNNNTHYNQTVNDLWVYSLSDYKLKNMTHALDDVDVGYEGGISTDLLQQARNHAVLWINAHQYVFHAFHHGHSQLYTGNEQGVKLIKDDSEDIYDLNVFDENNLMMCISDQSHPSKLGIFDLSKKTFEPVFNPNNKYEQDHHYATSYAFKFKTFDHQTEGGWVLMPKVKSNQKVPVILYVHGGPHAFYGETFFHEFQALTSKGYAIVFVNPRGSTTYGQNFQDAVNGHYGEGDYQDILSGLDAALGQFNQLDANHVAIVGGSYGGFMVTWAVSHTNRFQAAIAQRPLVDWQSLYTTSDIGNRYVREEMQTDLFKDPDARDIYWQHSPLAYAMNVKTPLRIQHGEWDMRCPTNQSEAFFNAIQQNGVKSDYLRYPQSFHGMSRNGLPNLRIRRLEDILEWLDRYLKN</sequence>
<dbReference type="Gene3D" id="2.120.10.30">
    <property type="entry name" value="TolB, C-terminal domain"/>
    <property type="match status" value="1"/>
</dbReference>
<proteinExistence type="predicted"/>
<keyword evidence="4" id="KW-1185">Reference proteome</keyword>
<dbReference type="Proteomes" id="UP001144204">
    <property type="component" value="Unassembled WGS sequence"/>
</dbReference>
<feature type="domain" description="Peptidase S9 prolyl oligopeptidase catalytic" evidence="2">
    <location>
        <begin position="440"/>
        <end position="654"/>
    </location>
</feature>
<dbReference type="InterPro" id="IPR011042">
    <property type="entry name" value="6-blade_b-propeller_TolB-like"/>
</dbReference>